<proteinExistence type="predicted"/>
<evidence type="ECO:0000259" key="2">
    <source>
        <dbReference type="Pfam" id="PF08805"/>
    </source>
</evidence>
<dbReference type="InterPro" id="IPR014911">
    <property type="entry name" value="PilS_N"/>
</dbReference>
<feature type="domain" description="Type 4 secretion system PilS N-terminal" evidence="2">
    <location>
        <begin position="126"/>
        <end position="188"/>
    </location>
</feature>
<keyword evidence="4" id="KW-1185">Reference proteome</keyword>
<protein>
    <recommendedName>
        <fullName evidence="2">Type 4 secretion system PilS N-terminal domain-containing protein</fullName>
    </recommendedName>
</protein>
<organism evidence="3 4">
    <name type="scientific">Paludibacterium paludis</name>
    <dbReference type="NCBI Taxonomy" id="1225769"/>
    <lineage>
        <taxon>Bacteria</taxon>
        <taxon>Pseudomonadati</taxon>
        <taxon>Pseudomonadota</taxon>
        <taxon>Betaproteobacteria</taxon>
        <taxon>Neisseriales</taxon>
        <taxon>Chromobacteriaceae</taxon>
        <taxon>Paludibacterium</taxon>
    </lineage>
</organism>
<accession>A0A918P4L6</accession>
<sequence>MFFRKNAVQHAIESNDASLKNQRGVSLNEFILYSGLAALAIAATLAGYQVAKSSNDYNNIADGMTRTKAQLMTAFSSGVNTGASFNNLKASLPAEWKVDATTKIAGAGPMKGVKFDLTPDATDSTLLTLDMANVPQDICMKAIPMLGGGWNAASKVGSATTIVDANGNLQAGSIAGGCTDATNNTVDLAFNI</sequence>
<keyword evidence="1" id="KW-1133">Transmembrane helix</keyword>
<dbReference type="Proteomes" id="UP000645257">
    <property type="component" value="Unassembled WGS sequence"/>
</dbReference>
<gene>
    <name evidence="3" type="ORF">GCM10011289_25470</name>
</gene>
<name>A0A918P4L6_9NEIS</name>
<keyword evidence="1" id="KW-0472">Membrane</keyword>
<dbReference type="Gene3D" id="3.30.1690.10">
    <property type="entry name" value="TcpA-like pilin"/>
    <property type="match status" value="1"/>
</dbReference>
<keyword evidence="1" id="KW-0812">Transmembrane</keyword>
<reference evidence="3" key="2">
    <citation type="submission" date="2020-09" db="EMBL/GenBank/DDBJ databases">
        <authorList>
            <person name="Sun Q."/>
            <person name="Kim S."/>
        </authorList>
    </citation>
    <scope>NUCLEOTIDE SEQUENCE</scope>
    <source>
        <strain evidence="3">KCTC 32182</strain>
    </source>
</reference>
<dbReference type="RefSeq" id="WP_189534900.1">
    <property type="nucleotide sequence ID" value="NZ_BMYX01000015.1"/>
</dbReference>
<evidence type="ECO:0000313" key="3">
    <source>
        <dbReference type="EMBL" id="GGY20745.1"/>
    </source>
</evidence>
<dbReference type="AlphaFoldDB" id="A0A918P4L6"/>
<evidence type="ECO:0000313" key="4">
    <source>
        <dbReference type="Proteomes" id="UP000645257"/>
    </source>
</evidence>
<dbReference type="EMBL" id="BMYX01000015">
    <property type="protein sequence ID" value="GGY20745.1"/>
    <property type="molecule type" value="Genomic_DNA"/>
</dbReference>
<dbReference type="Pfam" id="PF08805">
    <property type="entry name" value="PilS"/>
    <property type="match status" value="1"/>
</dbReference>
<feature type="transmembrane region" description="Helical" evidence="1">
    <location>
        <begin position="30"/>
        <end position="51"/>
    </location>
</feature>
<comment type="caution">
    <text evidence="3">The sequence shown here is derived from an EMBL/GenBank/DDBJ whole genome shotgun (WGS) entry which is preliminary data.</text>
</comment>
<evidence type="ECO:0000256" key="1">
    <source>
        <dbReference type="SAM" id="Phobius"/>
    </source>
</evidence>
<reference evidence="3" key="1">
    <citation type="journal article" date="2014" name="Int. J. Syst. Evol. Microbiol.">
        <title>Complete genome sequence of Corynebacterium casei LMG S-19264T (=DSM 44701T), isolated from a smear-ripened cheese.</title>
        <authorList>
            <consortium name="US DOE Joint Genome Institute (JGI-PGF)"/>
            <person name="Walter F."/>
            <person name="Albersmeier A."/>
            <person name="Kalinowski J."/>
            <person name="Ruckert C."/>
        </authorList>
    </citation>
    <scope>NUCLEOTIDE SEQUENCE</scope>
    <source>
        <strain evidence="3">KCTC 32182</strain>
    </source>
</reference>